<sequence length="400" mass="45520">MVIWLVSYMLKRSGKWRFWTKIAHHRSNRNDQNALRRPGPNKLSAVSVQPEPPSQLQELQPKTQPGSIFLLQHHLLQDAINALRRPLAPSLSLQDVYDSMDAEQRASSRQERHKVIEYAQKRAANMGSIVKPPDENQSMVCLSRCPTAASRKSVDFDCEIQSVCGSEDDEPLQPPPNSVTSRVCSRVQSAVDRDSSMGVRCLSRQCCDVLGPTTCHECAIIIKRKDTERHDEKRASFPNLYPSQENISTALLVSRACPKLNSYDVQSKIVCGNIFNPGIKNYLERRREALRSQSELATSEKKKVPPKKMGRFSAHTKTAMCMQQRRLEADEWKKTSRIVSFSEIINPLFVSRRQLGLEDKEPVYKAYYEPPLLPKAMQAPEPPFLLDNDDSEDEERGEEE</sequence>
<gene>
    <name evidence="2" type="ORF">CAPTEDRAFT_188300</name>
</gene>
<evidence type="ECO:0000313" key="3">
    <source>
        <dbReference type="EnsemblMetazoa" id="CapteP188300"/>
    </source>
</evidence>
<dbReference type="OMA" id="MPAMRVQ"/>
<evidence type="ECO:0000313" key="2">
    <source>
        <dbReference type="EMBL" id="ELT97890.1"/>
    </source>
</evidence>
<evidence type="ECO:0000313" key="4">
    <source>
        <dbReference type="Proteomes" id="UP000014760"/>
    </source>
</evidence>
<feature type="compositionally biased region" description="Low complexity" evidence="1">
    <location>
        <begin position="46"/>
        <end position="60"/>
    </location>
</feature>
<accession>R7U405</accession>
<name>R7U405_CAPTE</name>
<dbReference type="EMBL" id="AMQN01010705">
    <property type="status" value="NOT_ANNOTATED_CDS"/>
    <property type="molecule type" value="Genomic_DNA"/>
</dbReference>
<dbReference type="OrthoDB" id="10048500at2759"/>
<keyword evidence="4" id="KW-1185">Reference proteome</keyword>
<feature type="region of interest" description="Disordered" evidence="1">
    <location>
        <begin position="374"/>
        <end position="400"/>
    </location>
</feature>
<dbReference type="EnsemblMetazoa" id="CapteT188300">
    <property type="protein sequence ID" value="CapteP188300"/>
    <property type="gene ID" value="CapteG188300"/>
</dbReference>
<organism evidence="2">
    <name type="scientific">Capitella teleta</name>
    <name type="common">Polychaete worm</name>
    <dbReference type="NCBI Taxonomy" id="283909"/>
    <lineage>
        <taxon>Eukaryota</taxon>
        <taxon>Metazoa</taxon>
        <taxon>Spiralia</taxon>
        <taxon>Lophotrochozoa</taxon>
        <taxon>Annelida</taxon>
        <taxon>Polychaeta</taxon>
        <taxon>Sedentaria</taxon>
        <taxon>Scolecida</taxon>
        <taxon>Capitellidae</taxon>
        <taxon>Capitella</taxon>
    </lineage>
</organism>
<dbReference type="EMBL" id="KB308442">
    <property type="protein sequence ID" value="ELT97890.1"/>
    <property type="molecule type" value="Genomic_DNA"/>
</dbReference>
<reference evidence="3" key="3">
    <citation type="submission" date="2015-06" db="UniProtKB">
        <authorList>
            <consortium name="EnsemblMetazoa"/>
        </authorList>
    </citation>
    <scope>IDENTIFICATION</scope>
</reference>
<proteinExistence type="predicted"/>
<evidence type="ECO:0000256" key="1">
    <source>
        <dbReference type="SAM" id="MobiDB-lite"/>
    </source>
</evidence>
<reference evidence="4" key="1">
    <citation type="submission" date="2012-12" db="EMBL/GenBank/DDBJ databases">
        <authorList>
            <person name="Hellsten U."/>
            <person name="Grimwood J."/>
            <person name="Chapman J.A."/>
            <person name="Shapiro H."/>
            <person name="Aerts A."/>
            <person name="Otillar R.P."/>
            <person name="Terry A.Y."/>
            <person name="Boore J.L."/>
            <person name="Simakov O."/>
            <person name="Marletaz F."/>
            <person name="Cho S.-J."/>
            <person name="Edsinger-Gonzales E."/>
            <person name="Havlak P."/>
            <person name="Kuo D.-H."/>
            <person name="Larsson T."/>
            <person name="Lv J."/>
            <person name="Arendt D."/>
            <person name="Savage R."/>
            <person name="Osoegawa K."/>
            <person name="de Jong P."/>
            <person name="Lindberg D.R."/>
            <person name="Seaver E.C."/>
            <person name="Weisblat D.A."/>
            <person name="Putnam N.H."/>
            <person name="Grigoriev I.V."/>
            <person name="Rokhsar D.S."/>
        </authorList>
    </citation>
    <scope>NUCLEOTIDE SEQUENCE</scope>
    <source>
        <strain evidence="4">I ESC-2004</strain>
    </source>
</reference>
<feature type="compositionally biased region" description="Acidic residues" evidence="1">
    <location>
        <begin position="387"/>
        <end position="400"/>
    </location>
</feature>
<dbReference type="Proteomes" id="UP000014760">
    <property type="component" value="Unassembled WGS sequence"/>
</dbReference>
<feature type="region of interest" description="Disordered" evidence="1">
    <location>
        <begin position="27"/>
        <end position="60"/>
    </location>
</feature>
<protein>
    <submittedName>
        <fullName evidence="2 3">Uncharacterized protein</fullName>
    </submittedName>
</protein>
<dbReference type="AlphaFoldDB" id="R7U405"/>
<dbReference type="HOGENOM" id="CLU_689370_0_0_1"/>
<reference evidence="2 4" key="2">
    <citation type="journal article" date="2013" name="Nature">
        <title>Insights into bilaterian evolution from three spiralian genomes.</title>
        <authorList>
            <person name="Simakov O."/>
            <person name="Marletaz F."/>
            <person name="Cho S.J."/>
            <person name="Edsinger-Gonzales E."/>
            <person name="Havlak P."/>
            <person name="Hellsten U."/>
            <person name="Kuo D.H."/>
            <person name="Larsson T."/>
            <person name="Lv J."/>
            <person name="Arendt D."/>
            <person name="Savage R."/>
            <person name="Osoegawa K."/>
            <person name="de Jong P."/>
            <person name="Grimwood J."/>
            <person name="Chapman J.A."/>
            <person name="Shapiro H."/>
            <person name="Aerts A."/>
            <person name="Otillar R.P."/>
            <person name="Terry A.Y."/>
            <person name="Boore J.L."/>
            <person name="Grigoriev I.V."/>
            <person name="Lindberg D.R."/>
            <person name="Seaver E.C."/>
            <person name="Weisblat D.A."/>
            <person name="Putnam N.H."/>
            <person name="Rokhsar D.S."/>
        </authorList>
    </citation>
    <scope>NUCLEOTIDE SEQUENCE</scope>
    <source>
        <strain evidence="2 4">I ESC-2004</strain>
    </source>
</reference>